<dbReference type="InterPro" id="IPR050188">
    <property type="entry name" value="RluA_PseudoU_synthase"/>
</dbReference>
<dbReference type="AlphaFoldDB" id="A0A8J7TV81"/>
<feature type="active site" evidence="4">
    <location>
        <position position="62"/>
    </location>
</feature>
<comment type="similarity">
    <text evidence="1 5">Belongs to the pseudouridine synthase RluA family.</text>
</comment>
<evidence type="ECO:0000256" key="1">
    <source>
        <dbReference type="ARBA" id="ARBA00010876"/>
    </source>
</evidence>
<gene>
    <name evidence="7" type="ORF">J0H12_06050</name>
</gene>
<dbReference type="PANTHER" id="PTHR21600">
    <property type="entry name" value="MITOCHONDRIAL RNA PSEUDOURIDINE SYNTHASE"/>
    <property type="match status" value="1"/>
</dbReference>
<evidence type="ECO:0000259" key="6">
    <source>
        <dbReference type="Pfam" id="PF00849"/>
    </source>
</evidence>
<dbReference type="EC" id="5.4.99.-" evidence="5"/>
<evidence type="ECO:0000256" key="4">
    <source>
        <dbReference type="PIRSR" id="PIRSR606225-1"/>
    </source>
</evidence>
<dbReference type="InterPro" id="IPR006224">
    <property type="entry name" value="PsdUridine_synth_RluA-like_CS"/>
</dbReference>
<evidence type="ECO:0000313" key="7">
    <source>
        <dbReference type="EMBL" id="MBN9413466.1"/>
    </source>
</evidence>
<comment type="catalytic activity">
    <reaction evidence="5">
        <text>a uridine in RNA = a pseudouridine in RNA</text>
        <dbReference type="Rhea" id="RHEA:48348"/>
        <dbReference type="Rhea" id="RHEA-COMP:12068"/>
        <dbReference type="Rhea" id="RHEA-COMP:12069"/>
        <dbReference type="ChEBI" id="CHEBI:65314"/>
        <dbReference type="ChEBI" id="CHEBI:65315"/>
    </reaction>
</comment>
<dbReference type="PANTHER" id="PTHR21600:SF44">
    <property type="entry name" value="RIBOSOMAL LARGE SUBUNIT PSEUDOURIDINE SYNTHASE D"/>
    <property type="match status" value="1"/>
</dbReference>
<evidence type="ECO:0000256" key="3">
    <source>
        <dbReference type="ARBA" id="ARBA00036882"/>
    </source>
</evidence>
<dbReference type="InterPro" id="IPR006225">
    <property type="entry name" value="PsdUridine_synth_RluC/D"/>
</dbReference>
<comment type="function">
    <text evidence="5">Responsible for synthesis of pseudouridine from uracil.</text>
</comment>
<dbReference type="NCBIfam" id="TIGR00005">
    <property type="entry name" value="rluA_subfam"/>
    <property type="match status" value="1"/>
</dbReference>
<feature type="domain" description="Pseudouridine synthase RsuA/RluA-like" evidence="6">
    <location>
        <begin position="19"/>
        <end position="168"/>
    </location>
</feature>
<dbReference type="GO" id="GO:0003723">
    <property type="term" value="F:RNA binding"/>
    <property type="evidence" value="ECO:0007669"/>
    <property type="project" value="InterPro"/>
</dbReference>
<comment type="caution">
    <text evidence="7">The sequence shown here is derived from an EMBL/GenBank/DDBJ whole genome shotgun (WGS) entry which is preliminary data.</text>
</comment>
<dbReference type="Proteomes" id="UP000664414">
    <property type="component" value="Unassembled WGS sequence"/>
</dbReference>
<dbReference type="CDD" id="cd02869">
    <property type="entry name" value="PseudoU_synth_RluA_like"/>
    <property type="match status" value="1"/>
</dbReference>
<dbReference type="GO" id="GO:0160140">
    <property type="term" value="F:23S rRNA pseudouridine(1911/1915/1917) synthase activity"/>
    <property type="evidence" value="ECO:0007669"/>
    <property type="project" value="UniProtKB-EC"/>
</dbReference>
<reference evidence="7" key="1">
    <citation type="submission" date="2021-02" db="EMBL/GenBank/DDBJ databases">
        <title>Thiocyanate and organic carbon inputs drive convergent selection for specific autotrophic Afipia and Thiobacillus strains within complex microbiomes.</title>
        <authorList>
            <person name="Huddy R.J."/>
            <person name="Sachdeva R."/>
            <person name="Kadzinga F."/>
            <person name="Kantor R.S."/>
            <person name="Harrison S.T.L."/>
            <person name="Banfield J.F."/>
        </authorList>
    </citation>
    <scope>NUCLEOTIDE SEQUENCE</scope>
    <source>
        <strain evidence="7">SCN18_10_11_15_R4_P_38_20</strain>
    </source>
</reference>
<dbReference type="SUPFAM" id="SSF55120">
    <property type="entry name" value="Pseudouridine synthase"/>
    <property type="match status" value="1"/>
</dbReference>
<dbReference type="GO" id="GO:0000455">
    <property type="term" value="P:enzyme-directed rRNA pseudouridine synthesis"/>
    <property type="evidence" value="ECO:0007669"/>
    <property type="project" value="TreeGrafter"/>
</dbReference>
<keyword evidence="2 5" id="KW-0413">Isomerase</keyword>
<evidence type="ECO:0000256" key="2">
    <source>
        <dbReference type="ARBA" id="ARBA00023235"/>
    </source>
</evidence>
<dbReference type="InterPro" id="IPR006145">
    <property type="entry name" value="PsdUridine_synth_RsuA/RluA"/>
</dbReference>
<dbReference type="PROSITE" id="PS01129">
    <property type="entry name" value="PSI_RLU"/>
    <property type="match status" value="1"/>
</dbReference>
<accession>A0A8J7TV81</accession>
<comment type="catalytic activity">
    <reaction evidence="3">
        <text>uridine(1911/1915/1917) in 23S rRNA = pseudouridine(1911/1915/1917) in 23S rRNA</text>
        <dbReference type="Rhea" id="RHEA:42524"/>
        <dbReference type="Rhea" id="RHEA-COMP:10097"/>
        <dbReference type="Rhea" id="RHEA-COMP:10098"/>
        <dbReference type="ChEBI" id="CHEBI:65314"/>
        <dbReference type="ChEBI" id="CHEBI:65315"/>
        <dbReference type="EC" id="5.4.99.23"/>
    </reaction>
</comment>
<name>A0A8J7TV81_9PROT</name>
<proteinExistence type="inferred from homology"/>
<evidence type="ECO:0000256" key="5">
    <source>
        <dbReference type="RuleBase" id="RU362028"/>
    </source>
</evidence>
<organism evidence="7 8">
    <name type="scientific">Candidatus Paracaedimonas acanthamoebae</name>
    <dbReference type="NCBI Taxonomy" id="244581"/>
    <lineage>
        <taxon>Bacteria</taxon>
        <taxon>Pseudomonadati</taxon>
        <taxon>Pseudomonadota</taxon>
        <taxon>Alphaproteobacteria</taxon>
        <taxon>Holosporales</taxon>
        <taxon>Caedimonadaceae</taxon>
        <taxon>Candidatus Paracaedimonas</taxon>
    </lineage>
</organism>
<dbReference type="Gene3D" id="3.30.2350.10">
    <property type="entry name" value="Pseudouridine synthase"/>
    <property type="match status" value="1"/>
</dbReference>
<evidence type="ECO:0000313" key="8">
    <source>
        <dbReference type="Proteomes" id="UP000664414"/>
    </source>
</evidence>
<dbReference type="EMBL" id="JAFKGL010000025">
    <property type="protein sequence ID" value="MBN9413466.1"/>
    <property type="molecule type" value="Genomic_DNA"/>
</dbReference>
<dbReference type="Pfam" id="PF00849">
    <property type="entry name" value="PseudoU_synth_2"/>
    <property type="match status" value="1"/>
</dbReference>
<sequence>MTEPSFNIQSLILYRDAMMLVLNKPSGIAVHAGAKKNNSLDAYFKELTFGLPRLPALAHRLDKDTSGCLVLGRHPEALRRLGHLFETNQIQKTYWAIVKGRLSQKEGIIDLPLAPQSEKKYHWWMKVDPEGKSAITHFKVLGETDDTSWLELKPQTGRTHQLRVHCAALGNPILGDRIYGVLEDKSQLHLHAYSIEIPLYYKKPSIEIKAPSPSYMEAYINKLI</sequence>
<protein>
    <recommendedName>
        <fullName evidence="5">Pseudouridine synthase</fullName>
        <ecNumber evidence="5">5.4.99.-</ecNumber>
    </recommendedName>
</protein>
<dbReference type="InterPro" id="IPR020103">
    <property type="entry name" value="PsdUridine_synth_cat_dom_sf"/>
</dbReference>